<evidence type="ECO:0000313" key="3">
    <source>
        <dbReference type="Proteomes" id="UP001223336"/>
    </source>
</evidence>
<dbReference type="EMBL" id="JAVFKN010000005">
    <property type="protein sequence ID" value="MDQ5768063.1"/>
    <property type="molecule type" value="Genomic_DNA"/>
</dbReference>
<name>A0AA51R340_9GAMM</name>
<dbReference type="RefSeq" id="WP_308134157.1">
    <property type="nucleotide sequence ID" value="NZ_CP133197.1"/>
</dbReference>
<dbReference type="AlphaFoldDB" id="A0AA51R340"/>
<accession>A0AA51R340</accession>
<organism evidence="2">
    <name type="scientific">Thiothrix subterranea</name>
    <dbReference type="NCBI Taxonomy" id="2735563"/>
    <lineage>
        <taxon>Bacteria</taxon>
        <taxon>Pseudomonadati</taxon>
        <taxon>Pseudomonadota</taxon>
        <taxon>Gammaproteobacteria</taxon>
        <taxon>Thiotrichales</taxon>
        <taxon>Thiotrichaceae</taxon>
        <taxon>Thiothrix</taxon>
    </lineage>
</organism>
<evidence type="ECO:0000313" key="2">
    <source>
        <dbReference type="EMBL" id="WML85175.1"/>
    </source>
</evidence>
<proteinExistence type="predicted"/>
<gene>
    <name evidence="1" type="ORF">RCC75_05960</name>
    <name evidence="2" type="ORF">RCG00_12765</name>
</gene>
<dbReference type="EMBL" id="CP133217">
    <property type="protein sequence ID" value="WML85175.1"/>
    <property type="molecule type" value="Genomic_DNA"/>
</dbReference>
<protein>
    <recommendedName>
        <fullName evidence="4">DUF3800 domain-containing protein</fullName>
    </recommendedName>
</protein>
<sequence length="660" mass="76947">MNYTLYIDESGDFESQKGQWVLSGILFSDSYENCEKHLLNKLDGMPRELNLTSIRDFHLTEFRRDFDHDKAVDMAKRVLDRLELLPFDFHGLVTINYSKISLSHREKTYRLMLADLLALCETVIPDYQIIENLDLVVATRTIDGELQTNISNIKEDIINTLPMALEVDLATKGIVDLIGKHIKVKMDYANRSWGLVCADFLANLSYHNRKEKEKLYLQELEKNGRYTVFESFGDFESRRASVAERDNDHVLSLYRWLMILTKNDANEKAKNTIQRLLAKIFYKRGTSGSKISFEALIERLWRSGNAINNYGALKITLSLFEHELKEFFRINKISSYQQYLFRLRNLMLIVDNHLGNVDGALELAVKQHEYVSQLASNPEHFQMILDFKAIEIEIYINGLEFTKALNLAFEYSRMISNYKEVWQLLVDEESDNFESSRAHIKSTMILFRANILNMAVNNYSISDQVMKDINNLEAVLSNKLDISRYSNYKIMLLLKQKKSNVAVGFFEKIVDENPNVILNYFDFFWFLKAINDTLLTREQINFPKITKIINSQLSYIDLNTSGHPMDLILRELALFEFQSNNKSKALKYIRKSKNLFTLESSNVSKWLNALIDIHEDYFKGSVGCFHKYFKEIDAECDFIESVSINSIDSLLQKVRFYTPY</sequence>
<evidence type="ECO:0008006" key="4">
    <source>
        <dbReference type="Google" id="ProtNLM"/>
    </source>
</evidence>
<evidence type="ECO:0000313" key="1">
    <source>
        <dbReference type="EMBL" id="MDQ5768063.1"/>
    </source>
</evidence>
<keyword evidence="3" id="KW-1185">Reference proteome</keyword>
<dbReference type="Proteomes" id="UP001223336">
    <property type="component" value="Unassembled WGS sequence"/>
</dbReference>
<reference evidence="2 3" key="1">
    <citation type="submission" date="2023-08" db="EMBL/GenBank/DDBJ databases">
        <title>New molecular markers tilS and rpoB for phylogenetic and monitoring studies of the genus Thiothrix biodiversity.</title>
        <authorList>
            <person name="Ravin N.V."/>
            <person name="Smolyakov D."/>
            <person name="Markov N.D."/>
            <person name="Beletsky A.V."/>
            <person name="Mardanov A.V."/>
            <person name="Rudenko T.S."/>
            <person name="Grabovich M.Y."/>
        </authorList>
    </citation>
    <scope>NUCLEOTIDE SEQUENCE</scope>
    <source>
        <strain evidence="2">DNT52</strain>
        <strain evidence="1 3">H33</strain>
    </source>
</reference>
<dbReference type="Proteomes" id="UP001229862">
    <property type="component" value="Chromosome"/>
</dbReference>